<evidence type="ECO:0000313" key="9">
    <source>
        <dbReference type="EMBL" id="KYO21672.1"/>
    </source>
</evidence>
<sequence length="460" mass="52376">MDASRLELVQALNGRRRQVLALFLASQRRVRHLLVTLTSLTAQLCELFFRTCSREATAVEALTRHRVELCGLLSAGDCELPEDEDIRDTNQDGLLWDHLQTVYRQFWVREKSGDWWERVVLQTWDDQHWLENFRMTKATFLEICMELTPELWRRTTNMRLPLTVEKRVAIAIWKLANPNCHRSVSNQFGVGKSTAGSAVREVCAAIKKVLGPRFLRLSDPQEVIDGFAYMGFPNCIGAIDGTHIPILCPPHRSSEYINKKGYFSIVLQGVVDHRGRFTHVTTGCAGKVHDARVFRNSSLVPLMRRGAFAHGASSIEINGVTIPPLIIGDPAYPLLPWLMKPYTGPLDPRKELFNFQLSNCRLMTVECAFKRLKTRWRTLNVRLDASERYLPNMVMACCVLHNICETRGEPLGVGWAAEAERLSQRYEQPEPAPLVNHNQQGNLVRETLANYFAQGLELQV</sequence>
<dbReference type="PhylomeDB" id="A0A151MB04"/>
<evidence type="ECO:0000256" key="1">
    <source>
        <dbReference type="ARBA" id="ARBA00001968"/>
    </source>
</evidence>
<comment type="subcellular location">
    <subcellularLocation>
        <location evidence="2">Nucleus</location>
    </subcellularLocation>
</comment>
<dbReference type="EMBL" id="AKHW03006283">
    <property type="protein sequence ID" value="KYO21672.1"/>
    <property type="molecule type" value="Genomic_DNA"/>
</dbReference>
<gene>
    <name evidence="9" type="ORF">Y1Q_0000397</name>
</gene>
<comment type="caution">
    <text evidence="9">The sequence shown here is derived from an EMBL/GenBank/DDBJ whole genome shotgun (WGS) entry which is preliminary data.</text>
</comment>
<comment type="cofactor">
    <cofactor evidence="1">
        <name>a divalent metal cation</name>
        <dbReference type="ChEBI" id="CHEBI:60240"/>
    </cofactor>
</comment>
<keyword evidence="10" id="KW-1185">Reference proteome</keyword>
<proteinExistence type="inferred from homology"/>
<keyword evidence="4" id="KW-0540">Nuclease</keyword>
<accession>A0A151MB04</accession>
<dbReference type="Pfam" id="PF13359">
    <property type="entry name" value="DDE_Tnp_4"/>
    <property type="match status" value="1"/>
</dbReference>
<evidence type="ECO:0000256" key="7">
    <source>
        <dbReference type="ARBA" id="ARBA00023242"/>
    </source>
</evidence>
<comment type="similarity">
    <text evidence="3">Belongs to the HARBI1 family.</text>
</comment>
<evidence type="ECO:0000256" key="2">
    <source>
        <dbReference type="ARBA" id="ARBA00004123"/>
    </source>
</evidence>
<dbReference type="InterPro" id="IPR027806">
    <property type="entry name" value="HARBI1_dom"/>
</dbReference>
<dbReference type="GO" id="GO:0046872">
    <property type="term" value="F:metal ion binding"/>
    <property type="evidence" value="ECO:0007669"/>
    <property type="project" value="UniProtKB-KW"/>
</dbReference>
<evidence type="ECO:0000256" key="5">
    <source>
        <dbReference type="ARBA" id="ARBA00022723"/>
    </source>
</evidence>
<evidence type="ECO:0000256" key="3">
    <source>
        <dbReference type="ARBA" id="ARBA00006958"/>
    </source>
</evidence>
<evidence type="ECO:0000313" key="10">
    <source>
        <dbReference type="Proteomes" id="UP000050525"/>
    </source>
</evidence>
<protein>
    <submittedName>
        <fullName evidence="9">Nuclease HARBI1</fullName>
    </submittedName>
</protein>
<evidence type="ECO:0000256" key="6">
    <source>
        <dbReference type="ARBA" id="ARBA00022801"/>
    </source>
</evidence>
<feature type="domain" description="DDE Tnp4" evidence="8">
    <location>
        <begin position="239"/>
        <end position="402"/>
    </location>
</feature>
<dbReference type="GO" id="GO:0016787">
    <property type="term" value="F:hydrolase activity"/>
    <property type="evidence" value="ECO:0007669"/>
    <property type="project" value="UniProtKB-KW"/>
</dbReference>
<name>A0A151MB04_ALLMI</name>
<dbReference type="PANTHER" id="PTHR22930:SF206">
    <property type="entry name" value="NUCLEASE HARBI1"/>
    <property type="match status" value="1"/>
</dbReference>
<organism evidence="9 10">
    <name type="scientific">Alligator mississippiensis</name>
    <name type="common">American alligator</name>
    <dbReference type="NCBI Taxonomy" id="8496"/>
    <lineage>
        <taxon>Eukaryota</taxon>
        <taxon>Metazoa</taxon>
        <taxon>Chordata</taxon>
        <taxon>Craniata</taxon>
        <taxon>Vertebrata</taxon>
        <taxon>Euteleostomi</taxon>
        <taxon>Archelosauria</taxon>
        <taxon>Archosauria</taxon>
        <taxon>Crocodylia</taxon>
        <taxon>Alligatoridae</taxon>
        <taxon>Alligatorinae</taxon>
        <taxon>Alligator</taxon>
    </lineage>
</organism>
<dbReference type="PANTHER" id="PTHR22930">
    <property type="match status" value="1"/>
</dbReference>
<keyword evidence="5" id="KW-0479">Metal-binding</keyword>
<dbReference type="InterPro" id="IPR045249">
    <property type="entry name" value="HARBI1-like"/>
</dbReference>
<evidence type="ECO:0000256" key="4">
    <source>
        <dbReference type="ARBA" id="ARBA00022722"/>
    </source>
</evidence>
<dbReference type="AlphaFoldDB" id="A0A151MB04"/>
<dbReference type="GO" id="GO:0004518">
    <property type="term" value="F:nuclease activity"/>
    <property type="evidence" value="ECO:0007669"/>
    <property type="project" value="UniProtKB-KW"/>
</dbReference>
<evidence type="ECO:0000259" key="8">
    <source>
        <dbReference type="Pfam" id="PF13359"/>
    </source>
</evidence>
<dbReference type="GO" id="GO:0005634">
    <property type="term" value="C:nucleus"/>
    <property type="evidence" value="ECO:0007669"/>
    <property type="project" value="UniProtKB-SubCell"/>
</dbReference>
<dbReference type="Proteomes" id="UP000050525">
    <property type="component" value="Unassembled WGS sequence"/>
</dbReference>
<keyword evidence="6" id="KW-0378">Hydrolase</keyword>
<keyword evidence="7" id="KW-0539">Nucleus</keyword>
<reference evidence="9 10" key="1">
    <citation type="journal article" date="2012" name="Genome Biol.">
        <title>Sequencing three crocodilian genomes to illuminate the evolution of archosaurs and amniotes.</title>
        <authorList>
            <person name="St John J.A."/>
            <person name="Braun E.L."/>
            <person name="Isberg S.R."/>
            <person name="Miles L.G."/>
            <person name="Chong A.Y."/>
            <person name="Gongora J."/>
            <person name="Dalzell P."/>
            <person name="Moran C."/>
            <person name="Bed'hom B."/>
            <person name="Abzhanov A."/>
            <person name="Burgess S.C."/>
            <person name="Cooksey A.M."/>
            <person name="Castoe T.A."/>
            <person name="Crawford N.G."/>
            <person name="Densmore L.D."/>
            <person name="Drew J.C."/>
            <person name="Edwards S.V."/>
            <person name="Faircloth B.C."/>
            <person name="Fujita M.K."/>
            <person name="Greenwold M.J."/>
            <person name="Hoffmann F.G."/>
            <person name="Howard J.M."/>
            <person name="Iguchi T."/>
            <person name="Janes D.E."/>
            <person name="Khan S.Y."/>
            <person name="Kohno S."/>
            <person name="de Koning A.J."/>
            <person name="Lance S.L."/>
            <person name="McCarthy F.M."/>
            <person name="McCormack J.E."/>
            <person name="Merchant M.E."/>
            <person name="Peterson D.G."/>
            <person name="Pollock D.D."/>
            <person name="Pourmand N."/>
            <person name="Raney B.J."/>
            <person name="Roessler K.A."/>
            <person name="Sanford J.R."/>
            <person name="Sawyer R.H."/>
            <person name="Schmidt C.J."/>
            <person name="Triplett E.W."/>
            <person name="Tuberville T.D."/>
            <person name="Venegas-Anaya M."/>
            <person name="Howard J.T."/>
            <person name="Jarvis E.D."/>
            <person name="Guillette L.J.Jr."/>
            <person name="Glenn T.C."/>
            <person name="Green R.E."/>
            <person name="Ray D.A."/>
        </authorList>
    </citation>
    <scope>NUCLEOTIDE SEQUENCE [LARGE SCALE GENOMIC DNA]</scope>
    <source>
        <strain evidence="9">KSC_2009_1</strain>
    </source>
</reference>